<accession>A0A6A5WL64</accession>
<evidence type="ECO:0000313" key="3">
    <source>
        <dbReference type="Proteomes" id="UP000799779"/>
    </source>
</evidence>
<feature type="non-terminal residue" evidence="2">
    <location>
        <position position="1"/>
    </location>
</feature>
<proteinExistence type="predicted"/>
<feature type="domain" description="Heterokaryon incompatibility" evidence="1">
    <location>
        <begin position="106"/>
        <end position="191"/>
    </location>
</feature>
<dbReference type="InterPro" id="IPR010730">
    <property type="entry name" value="HET"/>
</dbReference>
<name>A0A6A5WL64_9PLEO</name>
<gene>
    <name evidence="2" type="ORF">P154DRAFT_402142</name>
</gene>
<protein>
    <recommendedName>
        <fullName evidence="1">Heterokaryon incompatibility domain-containing protein</fullName>
    </recommendedName>
</protein>
<dbReference type="PANTHER" id="PTHR33112:SF12">
    <property type="entry name" value="HETEROKARYON INCOMPATIBILITY DOMAIN-CONTAINING PROTEIN"/>
    <property type="match status" value="1"/>
</dbReference>
<feature type="non-terminal residue" evidence="2">
    <location>
        <position position="418"/>
    </location>
</feature>
<dbReference type="Proteomes" id="UP000799779">
    <property type="component" value="Unassembled WGS sequence"/>
</dbReference>
<dbReference type="AlphaFoldDB" id="A0A6A5WL64"/>
<organism evidence="2 3">
    <name type="scientific">Amniculicola lignicola CBS 123094</name>
    <dbReference type="NCBI Taxonomy" id="1392246"/>
    <lineage>
        <taxon>Eukaryota</taxon>
        <taxon>Fungi</taxon>
        <taxon>Dikarya</taxon>
        <taxon>Ascomycota</taxon>
        <taxon>Pezizomycotina</taxon>
        <taxon>Dothideomycetes</taxon>
        <taxon>Pleosporomycetidae</taxon>
        <taxon>Pleosporales</taxon>
        <taxon>Amniculicolaceae</taxon>
        <taxon>Amniculicola</taxon>
    </lineage>
</organism>
<keyword evidence="3" id="KW-1185">Reference proteome</keyword>
<dbReference type="Pfam" id="PF06985">
    <property type="entry name" value="HET"/>
    <property type="match status" value="1"/>
</dbReference>
<dbReference type="EMBL" id="ML977581">
    <property type="protein sequence ID" value="KAF2001728.1"/>
    <property type="molecule type" value="Genomic_DNA"/>
</dbReference>
<evidence type="ECO:0000313" key="2">
    <source>
        <dbReference type="EMBL" id="KAF2001728.1"/>
    </source>
</evidence>
<sequence>PQPPIGDITDIIVYSTKNKRPTISSMDGKGLHDKTDLSNISHDNVIRVVPRKEIDVSLVKDWLNSCQKHHSICEKEAQKWTQLDMELILVDVHQKKLVKATPGSRYFALSYVRGKVQQFSLKESDLVSLQRGNALAQIWSQIPNVIKHAIHFVASISEQYLWVDTLCIIHDNPKRRHTISRMNEIYGGSIILSTRCLFFTNEQVYFQCREAIWSEDRYEHFSQDFGNPPNPMHSELGSRSPWPTMFDSYVQLVHRYTRRRLSFAIDRLDAFSGISSTLTSDWNWTFICGSPAHLMDLMVLWISTKQAEQRVKSDNSGQYLPTWSWAGWEDGVHYRMVSATSAEPTVYQFAVTAPEGIRVFTTQRDLESAGLLIEPPNEPILDTAALEDENLVVIPPALATVHNVLIFRAETVPAEKYK</sequence>
<dbReference type="OrthoDB" id="5135333at2759"/>
<evidence type="ECO:0000259" key="1">
    <source>
        <dbReference type="Pfam" id="PF06985"/>
    </source>
</evidence>
<reference evidence="2" key="1">
    <citation type="journal article" date="2020" name="Stud. Mycol.">
        <title>101 Dothideomycetes genomes: a test case for predicting lifestyles and emergence of pathogens.</title>
        <authorList>
            <person name="Haridas S."/>
            <person name="Albert R."/>
            <person name="Binder M."/>
            <person name="Bloem J."/>
            <person name="Labutti K."/>
            <person name="Salamov A."/>
            <person name="Andreopoulos B."/>
            <person name="Baker S."/>
            <person name="Barry K."/>
            <person name="Bills G."/>
            <person name="Bluhm B."/>
            <person name="Cannon C."/>
            <person name="Castanera R."/>
            <person name="Culley D."/>
            <person name="Daum C."/>
            <person name="Ezra D."/>
            <person name="Gonzalez J."/>
            <person name="Henrissat B."/>
            <person name="Kuo A."/>
            <person name="Liang C."/>
            <person name="Lipzen A."/>
            <person name="Lutzoni F."/>
            <person name="Magnuson J."/>
            <person name="Mondo S."/>
            <person name="Nolan M."/>
            <person name="Ohm R."/>
            <person name="Pangilinan J."/>
            <person name="Park H.-J."/>
            <person name="Ramirez L."/>
            <person name="Alfaro M."/>
            <person name="Sun H."/>
            <person name="Tritt A."/>
            <person name="Yoshinaga Y."/>
            <person name="Zwiers L.-H."/>
            <person name="Turgeon B."/>
            <person name="Goodwin S."/>
            <person name="Spatafora J."/>
            <person name="Crous P."/>
            <person name="Grigoriev I."/>
        </authorList>
    </citation>
    <scope>NUCLEOTIDE SEQUENCE</scope>
    <source>
        <strain evidence="2">CBS 123094</strain>
    </source>
</reference>
<dbReference type="PANTHER" id="PTHR33112">
    <property type="entry name" value="DOMAIN PROTEIN, PUTATIVE-RELATED"/>
    <property type="match status" value="1"/>
</dbReference>